<proteinExistence type="predicted"/>
<accession>X1CBP7</accession>
<name>X1CBP7_9ZZZZ</name>
<feature type="non-terminal residue" evidence="1">
    <location>
        <position position="1"/>
    </location>
</feature>
<reference evidence="1" key="1">
    <citation type="journal article" date="2014" name="Front. Microbiol.">
        <title>High frequency of phylogenetically diverse reductive dehalogenase-homologous genes in deep subseafloor sedimentary metagenomes.</title>
        <authorList>
            <person name="Kawai M."/>
            <person name="Futagami T."/>
            <person name="Toyoda A."/>
            <person name="Takaki Y."/>
            <person name="Nishi S."/>
            <person name="Hori S."/>
            <person name="Arai W."/>
            <person name="Tsubouchi T."/>
            <person name="Morono Y."/>
            <person name="Uchiyama I."/>
            <person name="Ito T."/>
            <person name="Fujiyama A."/>
            <person name="Inagaki F."/>
            <person name="Takami H."/>
        </authorList>
    </citation>
    <scope>NUCLEOTIDE SEQUENCE</scope>
    <source>
        <strain evidence="1">Expedition CK06-06</strain>
    </source>
</reference>
<evidence type="ECO:0000313" key="1">
    <source>
        <dbReference type="EMBL" id="GAH05621.1"/>
    </source>
</evidence>
<sequence>SHVLFILVQYNIAPSSTLEGLYKTINLSLKFLNF</sequence>
<dbReference type="EMBL" id="BART01038444">
    <property type="protein sequence ID" value="GAH05621.1"/>
    <property type="molecule type" value="Genomic_DNA"/>
</dbReference>
<comment type="caution">
    <text evidence="1">The sequence shown here is derived from an EMBL/GenBank/DDBJ whole genome shotgun (WGS) entry which is preliminary data.</text>
</comment>
<dbReference type="AlphaFoldDB" id="X1CBP7"/>
<organism evidence="1">
    <name type="scientific">marine sediment metagenome</name>
    <dbReference type="NCBI Taxonomy" id="412755"/>
    <lineage>
        <taxon>unclassified sequences</taxon>
        <taxon>metagenomes</taxon>
        <taxon>ecological metagenomes</taxon>
    </lineage>
</organism>
<protein>
    <submittedName>
        <fullName evidence="1">Uncharacterized protein</fullName>
    </submittedName>
</protein>
<gene>
    <name evidence="1" type="ORF">S01H4_63754</name>
</gene>